<dbReference type="AlphaFoldDB" id="A0A2A2SHA5"/>
<dbReference type="Pfam" id="PF21834">
    <property type="entry name" value="DUF6894"/>
    <property type="match status" value="1"/>
</dbReference>
<dbReference type="InterPro" id="IPR054189">
    <property type="entry name" value="DUF6894"/>
</dbReference>
<evidence type="ECO:0000313" key="3">
    <source>
        <dbReference type="Proteomes" id="UP000218151"/>
    </source>
</evidence>
<gene>
    <name evidence="2" type="ORF">CKY28_04240</name>
</gene>
<dbReference type="Proteomes" id="UP000218151">
    <property type="component" value="Unassembled WGS sequence"/>
</dbReference>
<reference evidence="3" key="1">
    <citation type="submission" date="2017-09" db="EMBL/GenBank/DDBJ databases">
        <authorList>
            <person name="Feng G."/>
            <person name="Zhu H."/>
        </authorList>
    </citation>
    <scope>NUCLEOTIDE SEQUENCE [LARGE SCALE GENOMIC DNA]</scope>
    <source>
        <strain evidence="3">1PNM-20</strain>
    </source>
</reference>
<evidence type="ECO:0000259" key="1">
    <source>
        <dbReference type="Pfam" id="PF21834"/>
    </source>
</evidence>
<sequence length="86" mass="9658">MPRFYFDLYNGLGLTKDEEGQAAPDEGAARDLAIESIRSLLGDEVQGGELDLRGRVEIKRDTGEVVMQVRFDEAVSVRLPEESRHH</sequence>
<proteinExistence type="predicted"/>
<accession>A0A2A2SHA5</accession>
<dbReference type="EMBL" id="NSLI01000002">
    <property type="protein sequence ID" value="PAX08592.1"/>
    <property type="molecule type" value="Genomic_DNA"/>
</dbReference>
<keyword evidence="3" id="KW-1185">Reference proteome</keyword>
<evidence type="ECO:0000313" key="2">
    <source>
        <dbReference type="EMBL" id="PAX08592.1"/>
    </source>
</evidence>
<comment type="caution">
    <text evidence="2">The sequence shown here is derived from an EMBL/GenBank/DDBJ whole genome shotgun (WGS) entry which is preliminary data.</text>
</comment>
<protein>
    <recommendedName>
        <fullName evidence="1">DUF6894 domain-containing protein</fullName>
    </recommendedName>
</protein>
<organism evidence="2 3">
    <name type="scientific">Sphingomonas lenta</name>
    <dbReference type="NCBI Taxonomy" id="1141887"/>
    <lineage>
        <taxon>Bacteria</taxon>
        <taxon>Pseudomonadati</taxon>
        <taxon>Pseudomonadota</taxon>
        <taxon>Alphaproteobacteria</taxon>
        <taxon>Sphingomonadales</taxon>
        <taxon>Sphingomonadaceae</taxon>
        <taxon>Sphingomonas</taxon>
    </lineage>
</organism>
<feature type="domain" description="DUF6894" evidence="1">
    <location>
        <begin position="3"/>
        <end position="71"/>
    </location>
</feature>
<name>A0A2A2SHA5_9SPHN</name>